<accession>A0ACC3TM09</accession>
<dbReference type="EMBL" id="MU970082">
    <property type="protein sequence ID" value="KAK9322173.1"/>
    <property type="molecule type" value="Genomic_DNA"/>
</dbReference>
<proteinExistence type="predicted"/>
<reference evidence="2" key="1">
    <citation type="journal article" date="2024" name="Front. Bioeng. Biotechnol.">
        <title>Genome-scale model development and genomic sequencing of the oleaginous clade Lipomyces.</title>
        <authorList>
            <person name="Czajka J.J."/>
            <person name="Han Y."/>
            <person name="Kim J."/>
            <person name="Mondo S.J."/>
            <person name="Hofstad B.A."/>
            <person name="Robles A."/>
            <person name="Haridas S."/>
            <person name="Riley R."/>
            <person name="LaButti K."/>
            <person name="Pangilinan J."/>
            <person name="Andreopoulos W."/>
            <person name="Lipzen A."/>
            <person name="Yan J."/>
            <person name="Wang M."/>
            <person name="Ng V."/>
            <person name="Grigoriev I.V."/>
            <person name="Spatafora J.W."/>
            <person name="Magnuson J.K."/>
            <person name="Baker S.E."/>
            <person name="Pomraning K.R."/>
        </authorList>
    </citation>
    <scope>NUCLEOTIDE SEQUENCE [LARGE SCALE GENOMIC DNA]</scope>
    <source>
        <strain evidence="2">CBS 10300</strain>
    </source>
</reference>
<protein>
    <submittedName>
        <fullName evidence="1">OPT oligopeptide transporter protein-domain-containing protein</fullName>
    </submittedName>
</protein>
<evidence type="ECO:0000313" key="1">
    <source>
        <dbReference type="EMBL" id="KAK9322173.1"/>
    </source>
</evidence>
<gene>
    <name evidence="1" type="ORF">V1517DRAFT_324256</name>
</gene>
<evidence type="ECO:0000313" key="2">
    <source>
        <dbReference type="Proteomes" id="UP001489719"/>
    </source>
</evidence>
<comment type="caution">
    <text evidence="1">The sequence shown here is derived from an EMBL/GenBank/DDBJ whole genome shotgun (WGS) entry which is preliminary data.</text>
</comment>
<name>A0ACC3TM09_9ASCO</name>
<organism evidence="1 2">
    <name type="scientific">Lipomyces orientalis</name>
    <dbReference type="NCBI Taxonomy" id="1233043"/>
    <lineage>
        <taxon>Eukaryota</taxon>
        <taxon>Fungi</taxon>
        <taxon>Dikarya</taxon>
        <taxon>Ascomycota</taxon>
        <taxon>Saccharomycotina</taxon>
        <taxon>Lipomycetes</taxon>
        <taxon>Lipomycetales</taxon>
        <taxon>Lipomycetaceae</taxon>
        <taxon>Lipomyces</taxon>
    </lineage>
</organism>
<dbReference type="Proteomes" id="UP001489719">
    <property type="component" value="Unassembled WGS sequence"/>
</dbReference>
<sequence length="868" mass="99073">MPAYDESYELKAPVTSTSNEEVETSSYDNSLDEKKNVVDVAAQHMHDVEVIVDRMREAGDMDDILAEGGADFFADKVQSISQKEAIEILQYSYDYHVTDINFPAGTLSRIKHLLKGEEAYGKGPVFYDLDLRLEAALMKHHSPYPEVRSVCSPTDDPTIPVETFRAYVIGIFWVAVGGFINQLIYFRQPHFTLTSQVIQLLLLPCGQFAAKVLPHRKFRIWRWSFDLNPGPWTFKEQMFATIITNVGAQNSVWGQYAPVIREKIFYNQTWATYDFTVLINIICQFFGFGMAGVLRRWCVYPSKAVWPTMLPTLQLNRTLLTPETKRTINGWKISKYRLFNILLAFSFVYFFIPDFLFTALSTFNWMTWIAPHNKNLAFVTGSKIGTGFNPIASFDWSVLNYASPMVVPFFTYANRYAGMVVAAIVLLILYYTNFKYTAYMPPNTSDIFDRYGEDYNLTRVLNNDGLFDLEQYKDYSPPYVTAGYYMYLCASFAIYTLAFVYILLNEWRTFKDAIVGLYNGLRNRKVSTYAQYKDSLSVMMREYQEVPDWWFLIILAVSFVVACVVMKCYPTTMPVWATVVIIIVAIVITVPVMLLYSYTGFFMSTNMLGTIIGGYMVPGNGVACVFTRALGFCVEDQAETYVGDQKLAHYAKLPPRAVFRGQFIGTVVQIFVTAGAMELAHTVENFCSWNQGAKFTCAWSHSIYSGSLLFGVIGPDRTLDTLYPMIKWCFLIGALMAIPLYFARERYPKYLRSFHPVLFLGGFTLFGSTYNLSYYTPGLYLSIIMMFYVRRRYLAWWSKYNYIITSGFTAGTAFSGILIFLALQYKPKTLKWWGTMVQNAGVDGKGVATLKIIPEDVGYFGVPTGTWS</sequence>
<keyword evidence="2" id="KW-1185">Reference proteome</keyword>